<dbReference type="GO" id="GO:0009289">
    <property type="term" value="C:pilus"/>
    <property type="evidence" value="ECO:0007669"/>
    <property type="project" value="UniProtKB-SubCell"/>
</dbReference>
<comment type="subcellular location">
    <subcellularLocation>
        <location evidence="1">Fimbrium</location>
    </subcellularLocation>
</comment>
<dbReference type="Pfam" id="PF00419">
    <property type="entry name" value="Fimbrial"/>
    <property type="match status" value="1"/>
</dbReference>
<evidence type="ECO:0000313" key="7">
    <source>
        <dbReference type="Proteomes" id="UP000014585"/>
    </source>
</evidence>
<gene>
    <name evidence="6" type="ORF">HMPREF0201_04041</name>
</gene>
<dbReference type="PANTHER" id="PTHR33420:SF12">
    <property type="entry name" value="FIMBRIN-LIKE PROTEIN FIMI-RELATED"/>
    <property type="match status" value="1"/>
</dbReference>
<proteinExistence type="inferred from homology"/>
<sequence>MIQPQGRGLPDASPERTIMIRKILLLVILAAANPAQAKRVVVINGGDVHMQGELVNGACAVAPESQEMTVQMGQYPSNAFKDVGSYAPPSIPFTLRLTDCRPEVYDHVGIAFQGSTPAEDPQVFLATSSVTGNDASSGIGLALFDQQQQLIIPNSEPATYLPITTQEMSVHFTARYRSVSKHMTPGNIRSDVWFTLVYP</sequence>
<organism evidence="6 7">
    <name type="scientific">Cedecea davisae DSM 4568</name>
    <dbReference type="NCBI Taxonomy" id="566551"/>
    <lineage>
        <taxon>Bacteria</taxon>
        <taxon>Pseudomonadati</taxon>
        <taxon>Pseudomonadota</taxon>
        <taxon>Gammaproteobacteria</taxon>
        <taxon>Enterobacterales</taxon>
        <taxon>Enterobacteriaceae</taxon>
        <taxon>Cedecea</taxon>
    </lineage>
</organism>
<evidence type="ECO:0000256" key="4">
    <source>
        <dbReference type="ARBA" id="ARBA00023263"/>
    </source>
</evidence>
<feature type="domain" description="Fimbrial-type adhesion" evidence="5">
    <location>
        <begin position="49"/>
        <end position="198"/>
    </location>
</feature>
<comment type="caution">
    <text evidence="6">The sequence shown here is derived from an EMBL/GenBank/DDBJ whole genome shotgun (WGS) entry which is preliminary data.</text>
</comment>
<dbReference type="InterPro" id="IPR036937">
    <property type="entry name" value="Adhesion_dom_fimbrial_sf"/>
</dbReference>
<dbReference type="GO" id="GO:0043709">
    <property type="term" value="P:cell adhesion involved in single-species biofilm formation"/>
    <property type="evidence" value="ECO:0007669"/>
    <property type="project" value="TreeGrafter"/>
</dbReference>
<dbReference type="InterPro" id="IPR000259">
    <property type="entry name" value="Adhesion_dom_fimbrial"/>
</dbReference>
<dbReference type="PATRIC" id="fig|566551.4.peg.3687"/>
<evidence type="ECO:0000256" key="1">
    <source>
        <dbReference type="ARBA" id="ARBA00004561"/>
    </source>
</evidence>
<reference evidence="6 7" key="1">
    <citation type="submission" date="2013-04" db="EMBL/GenBank/DDBJ databases">
        <authorList>
            <person name="Weinstock G."/>
            <person name="Sodergren E."/>
            <person name="Lobos E.A."/>
            <person name="Fulton L."/>
            <person name="Fulton R."/>
            <person name="Courtney L."/>
            <person name="Fronick C."/>
            <person name="O'Laughlin M."/>
            <person name="Godfrey J."/>
            <person name="Wilson R.M."/>
            <person name="Miner T."/>
            <person name="Farmer C."/>
            <person name="Delehaunty K."/>
            <person name="Cordes M."/>
            <person name="Minx P."/>
            <person name="Tomlinson C."/>
            <person name="Chen J."/>
            <person name="Wollam A."/>
            <person name="Pepin K.H."/>
            <person name="Palsikar V.B."/>
            <person name="Zhang X."/>
            <person name="Suruliraj S."/>
            <person name="Perna N.T."/>
            <person name="Plunkett G."/>
            <person name="Warren W."/>
            <person name="Mitreva M."/>
            <person name="Mardis E.R."/>
            <person name="Wilson R.K."/>
        </authorList>
    </citation>
    <scope>NUCLEOTIDE SEQUENCE [LARGE SCALE GENOMIC DNA]</scope>
    <source>
        <strain evidence="6 7">DSM 4568</strain>
    </source>
</reference>
<dbReference type="Gene3D" id="2.60.40.1090">
    <property type="entry name" value="Fimbrial-type adhesion domain"/>
    <property type="match status" value="1"/>
</dbReference>
<dbReference type="Proteomes" id="UP000014585">
    <property type="component" value="Unassembled WGS sequence"/>
</dbReference>
<dbReference type="PANTHER" id="PTHR33420">
    <property type="entry name" value="FIMBRIAL SUBUNIT ELFA-RELATED"/>
    <property type="match status" value="1"/>
</dbReference>
<evidence type="ECO:0000313" key="6">
    <source>
        <dbReference type="EMBL" id="EPF13848.1"/>
    </source>
</evidence>
<dbReference type="HOGENOM" id="CLU_088965_0_0_6"/>
<evidence type="ECO:0000256" key="3">
    <source>
        <dbReference type="ARBA" id="ARBA00022729"/>
    </source>
</evidence>
<dbReference type="SUPFAM" id="SSF49401">
    <property type="entry name" value="Bacterial adhesins"/>
    <property type="match status" value="1"/>
</dbReference>
<dbReference type="InterPro" id="IPR050263">
    <property type="entry name" value="Bact_Fimbrial_Adh_Pro"/>
</dbReference>
<dbReference type="EMBL" id="ATDT01000033">
    <property type="protein sequence ID" value="EPF13848.1"/>
    <property type="molecule type" value="Genomic_DNA"/>
</dbReference>
<comment type="similarity">
    <text evidence="2">Belongs to the fimbrial protein family.</text>
</comment>
<keyword evidence="3" id="KW-0732">Signal</keyword>
<dbReference type="AlphaFoldDB" id="S3IJ12"/>
<dbReference type="NCBIfam" id="NF011747">
    <property type="entry name" value="PRK15200.1"/>
    <property type="match status" value="1"/>
</dbReference>
<dbReference type="InterPro" id="IPR008966">
    <property type="entry name" value="Adhesion_dom_sf"/>
</dbReference>
<name>S3IJ12_9ENTR</name>
<protein>
    <submittedName>
        <fullName evidence="6">Fimbrial protein</fullName>
    </submittedName>
</protein>
<evidence type="ECO:0000256" key="2">
    <source>
        <dbReference type="ARBA" id="ARBA00006671"/>
    </source>
</evidence>
<dbReference type="STRING" id="566551.HMPREF0201_04041"/>
<accession>S3IJ12</accession>
<keyword evidence="4" id="KW-0281">Fimbrium</keyword>
<evidence type="ECO:0000259" key="5">
    <source>
        <dbReference type="Pfam" id="PF00419"/>
    </source>
</evidence>